<dbReference type="EMBL" id="SDWS01000001">
    <property type="protein sequence ID" value="RYB96641.1"/>
    <property type="molecule type" value="Genomic_DNA"/>
</dbReference>
<keyword evidence="1" id="KW-0175">Coiled coil</keyword>
<keyword evidence="2" id="KW-0969">Cilium</keyword>
<name>A0A4Q2S4F2_9ACTN</name>
<dbReference type="OrthoDB" id="5195569at2"/>
<evidence type="ECO:0000256" key="1">
    <source>
        <dbReference type="SAM" id="Coils"/>
    </source>
</evidence>
<gene>
    <name evidence="2" type="ORF">EUA06_03520</name>
</gene>
<feature type="coiled-coil region" evidence="1">
    <location>
        <begin position="8"/>
        <end position="38"/>
    </location>
</feature>
<reference evidence="2 3" key="1">
    <citation type="submission" date="2019-01" db="EMBL/GenBank/DDBJ databases">
        <title>Novel species of Nocardioides.</title>
        <authorList>
            <person name="Liu Q."/>
            <person name="Xin Y.-H."/>
        </authorList>
    </citation>
    <scope>NUCLEOTIDE SEQUENCE [LARGE SCALE GENOMIC DNA]</scope>
    <source>
        <strain evidence="2 3">HLT3-15</strain>
    </source>
</reference>
<sequence>MTDVYIKLSELEQVVTQLEAIITEFDNATSLSEELEKDIGDPFGESKLREEAQEFEERWDDKRGDLKDGLKGVKDHVDAVIKGVEDWDSETAIQLTGG</sequence>
<dbReference type="AlphaFoldDB" id="A0A4Q2S4F2"/>
<proteinExistence type="predicted"/>
<keyword evidence="3" id="KW-1185">Reference proteome</keyword>
<dbReference type="Proteomes" id="UP000291838">
    <property type="component" value="Unassembled WGS sequence"/>
</dbReference>
<comment type="caution">
    <text evidence="2">The sequence shown here is derived from an EMBL/GenBank/DDBJ whole genome shotgun (WGS) entry which is preliminary data.</text>
</comment>
<keyword evidence="2" id="KW-0282">Flagellum</keyword>
<evidence type="ECO:0000313" key="2">
    <source>
        <dbReference type="EMBL" id="RYB96641.1"/>
    </source>
</evidence>
<evidence type="ECO:0000313" key="3">
    <source>
        <dbReference type="Proteomes" id="UP000291838"/>
    </source>
</evidence>
<dbReference type="RefSeq" id="WP_129473589.1">
    <property type="nucleotide sequence ID" value="NZ_SDWS01000001.1"/>
</dbReference>
<organism evidence="2 3">
    <name type="scientific">Nocardioides glacieisoli</name>
    <dbReference type="NCBI Taxonomy" id="1168730"/>
    <lineage>
        <taxon>Bacteria</taxon>
        <taxon>Bacillati</taxon>
        <taxon>Actinomycetota</taxon>
        <taxon>Actinomycetes</taxon>
        <taxon>Propionibacteriales</taxon>
        <taxon>Nocardioidaceae</taxon>
        <taxon>Nocardioides</taxon>
    </lineage>
</organism>
<keyword evidence="2" id="KW-0966">Cell projection</keyword>
<protein>
    <submittedName>
        <fullName evidence="2">Flagellar protein FlgN</fullName>
    </submittedName>
</protein>
<accession>A0A4Q2S4F2</accession>